<feature type="repeat" description="ANK" evidence="3">
    <location>
        <begin position="156"/>
        <end position="188"/>
    </location>
</feature>
<dbReference type="SMART" id="SM00248">
    <property type="entry name" value="ANK"/>
    <property type="match status" value="6"/>
</dbReference>
<dbReference type="InterPro" id="IPR002110">
    <property type="entry name" value="Ankyrin_rpt"/>
</dbReference>
<dbReference type="RefSeq" id="XP_024726691.1">
    <property type="nucleotide sequence ID" value="XM_024876375.1"/>
</dbReference>
<proteinExistence type="predicted"/>
<dbReference type="Gene3D" id="1.25.40.20">
    <property type="entry name" value="Ankyrin repeat-containing domain"/>
    <property type="match status" value="3"/>
</dbReference>
<dbReference type="GO" id="GO:0004842">
    <property type="term" value="F:ubiquitin-protein transferase activity"/>
    <property type="evidence" value="ECO:0007669"/>
    <property type="project" value="TreeGrafter"/>
</dbReference>
<dbReference type="InterPro" id="IPR036770">
    <property type="entry name" value="Ankyrin_rpt-contain_sf"/>
</dbReference>
<dbReference type="Pfam" id="PF12796">
    <property type="entry name" value="Ank_2"/>
    <property type="match status" value="2"/>
</dbReference>
<evidence type="ECO:0000256" key="2">
    <source>
        <dbReference type="ARBA" id="ARBA00023043"/>
    </source>
</evidence>
<organism evidence="4 5">
    <name type="scientific">Hyaloscypha bicolor E</name>
    <dbReference type="NCBI Taxonomy" id="1095630"/>
    <lineage>
        <taxon>Eukaryota</taxon>
        <taxon>Fungi</taxon>
        <taxon>Dikarya</taxon>
        <taxon>Ascomycota</taxon>
        <taxon>Pezizomycotina</taxon>
        <taxon>Leotiomycetes</taxon>
        <taxon>Helotiales</taxon>
        <taxon>Hyaloscyphaceae</taxon>
        <taxon>Hyaloscypha</taxon>
        <taxon>Hyaloscypha bicolor</taxon>
    </lineage>
</organism>
<accession>A0A2J6SG97</accession>
<keyword evidence="1" id="KW-0677">Repeat</keyword>
<evidence type="ECO:0000313" key="4">
    <source>
        <dbReference type="EMBL" id="PMD49787.1"/>
    </source>
</evidence>
<dbReference type="EMBL" id="KZ613919">
    <property type="protein sequence ID" value="PMD49787.1"/>
    <property type="molecule type" value="Genomic_DNA"/>
</dbReference>
<dbReference type="SUPFAM" id="SSF48403">
    <property type="entry name" value="Ankyrin repeat"/>
    <property type="match status" value="1"/>
</dbReference>
<dbReference type="STRING" id="1095630.A0A2J6SG97"/>
<dbReference type="PRINTS" id="PR01415">
    <property type="entry name" value="ANKYRIN"/>
</dbReference>
<dbReference type="AlphaFoldDB" id="A0A2J6SG97"/>
<evidence type="ECO:0000256" key="3">
    <source>
        <dbReference type="PROSITE-ProRule" id="PRU00023"/>
    </source>
</evidence>
<keyword evidence="5" id="KW-1185">Reference proteome</keyword>
<dbReference type="PROSITE" id="PS50297">
    <property type="entry name" value="ANK_REP_REGION"/>
    <property type="match status" value="3"/>
</dbReference>
<dbReference type="GeneID" id="36584454"/>
<dbReference type="PROSITE" id="PS50088">
    <property type="entry name" value="ANK_REPEAT"/>
    <property type="match status" value="3"/>
</dbReference>
<evidence type="ECO:0000313" key="5">
    <source>
        <dbReference type="Proteomes" id="UP000235371"/>
    </source>
</evidence>
<name>A0A2J6SG97_9HELO</name>
<dbReference type="Pfam" id="PF13857">
    <property type="entry name" value="Ank_5"/>
    <property type="match status" value="1"/>
</dbReference>
<reference evidence="4 5" key="1">
    <citation type="submission" date="2016-04" db="EMBL/GenBank/DDBJ databases">
        <title>A degradative enzymes factory behind the ericoid mycorrhizal symbiosis.</title>
        <authorList>
            <consortium name="DOE Joint Genome Institute"/>
            <person name="Martino E."/>
            <person name="Morin E."/>
            <person name="Grelet G."/>
            <person name="Kuo A."/>
            <person name="Kohler A."/>
            <person name="Daghino S."/>
            <person name="Barry K."/>
            <person name="Choi C."/>
            <person name="Cichocki N."/>
            <person name="Clum A."/>
            <person name="Copeland A."/>
            <person name="Hainaut M."/>
            <person name="Haridas S."/>
            <person name="Labutti K."/>
            <person name="Lindquist E."/>
            <person name="Lipzen A."/>
            <person name="Khouja H.-R."/>
            <person name="Murat C."/>
            <person name="Ohm R."/>
            <person name="Olson A."/>
            <person name="Spatafora J."/>
            <person name="Veneault-Fourrey C."/>
            <person name="Henrissat B."/>
            <person name="Grigoriev I."/>
            <person name="Martin F."/>
            <person name="Perotto S."/>
        </authorList>
    </citation>
    <scope>NUCLEOTIDE SEQUENCE [LARGE SCALE GENOMIC DNA]</scope>
    <source>
        <strain evidence="4 5">E</strain>
    </source>
</reference>
<protein>
    <submittedName>
        <fullName evidence="4">Ankyrin</fullName>
    </submittedName>
</protein>
<dbReference type="PANTHER" id="PTHR24171">
    <property type="entry name" value="ANKYRIN REPEAT DOMAIN-CONTAINING PROTEIN 39-RELATED"/>
    <property type="match status" value="1"/>
</dbReference>
<feature type="repeat" description="ANK" evidence="3">
    <location>
        <begin position="214"/>
        <end position="246"/>
    </location>
</feature>
<gene>
    <name evidence="4" type="ORF">K444DRAFT_548472</name>
</gene>
<keyword evidence="2 3" id="KW-0040">ANK repeat</keyword>
<dbReference type="PANTHER" id="PTHR24171:SF8">
    <property type="entry name" value="BRCA1-ASSOCIATED RING DOMAIN PROTEIN 1"/>
    <property type="match status" value="1"/>
</dbReference>
<sequence length="269" mass="29530">MQLLLDKGADINYTDAFGRRAIHYASFKTLPQVRLLLDAGADVTAKTKIGQSPLHIAVASNHLDVVELILSKTKHLINEPDIDGWTPLMKPIYWAAGEGNESICSMLLDNEDECGLFLKPADYQAAFSQAIEKGSLGIVKMLWDRREVILNGKNQYDYTPLQSAANKGHTEIVKFLIDQGALIEDHEQGDQALIHAASEGHFEFMKLLILEGKNEDTPLITAAGKGHEKVIKVLLANGADRDLTNKFGDTALDIAEENGKEEVIALLEG</sequence>
<evidence type="ECO:0000256" key="1">
    <source>
        <dbReference type="ARBA" id="ARBA00022737"/>
    </source>
</evidence>
<dbReference type="GO" id="GO:0085020">
    <property type="term" value="P:protein K6-linked ubiquitination"/>
    <property type="evidence" value="ECO:0007669"/>
    <property type="project" value="TreeGrafter"/>
</dbReference>
<feature type="repeat" description="ANK" evidence="3">
    <location>
        <begin position="49"/>
        <end position="72"/>
    </location>
</feature>
<dbReference type="Proteomes" id="UP000235371">
    <property type="component" value="Unassembled WGS sequence"/>
</dbReference>
<dbReference type="InParanoid" id="A0A2J6SG97"/>
<dbReference type="OrthoDB" id="341259at2759"/>